<organism evidence="2">
    <name type="scientific">Hexamita inflata</name>
    <dbReference type="NCBI Taxonomy" id="28002"/>
    <lineage>
        <taxon>Eukaryota</taxon>
        <taxon>Metamonada</taxon>
        <taxon>Diplomonadida</taxon>
        <taxon>Hexamitidae</taxon>
        <taxon>Hexamitinae</taxon>
        <taxon>Hexamita</taxon>
    </lineage>
</organism>
<dbReference type="GO" id="GO:0010181">
    <property type="term" value="F:FMN binding"/>
    <property type="evidence" value="ECO:0007669"/>
    <property type="project" value="InterPro"/>
</dbReference>
<dbReference type="Pfam" id="PF19583">
    <property type="entry name" value="ODP"/>
    <property type="match status" value="1"/>
</dbReference>
<dbReference type="EMBL" id="CATOUU010000174">
    <property type="protein sequence ID" value="CAI9919483.1"/>
    <property type="molecule type" value="Genomic_DNA"/>
</dbReference>
<name>A0AA86TQH3_9EUKA</name>
<dbReference type="InterPro" id="IPR045761">
    <property type="entry name" value="ODP_dom"/>
</dbReference>
<accession>A0AA86TQH3</accession>
<dbReference type="PANTHER" id="PTHR43717:SF1">
    <property type="entry name" value="ANAEROBIC NITRIC OXIDE REDUCTASE FLAVORUBREDOXIN"/>
    <property type="match status" value="1"/>
</dbReference>
<evidence type="ECO:0000313" key="4">
    <source>
        <dbReference type="Proteomes" id="UP001642409"/>
    </source>
</evidence>
<reference evidence="2" key="1">
    <citation type="submission" date="2023-06" db="EMBL/GenBank/DDBJ databases">
        <authorList>
            <person name="Kurt Z."/>
        </authorList>
    </citation>
    <scope>NUCLEOTIDE SEQUENCE</scope>
</reference>
<sequence length="400" mass="44762">MFKSIEMLPDIFWVGVNDWSIRSFHGYHTTRGASYNAYLIIDEQPTIVDSVKHQFASEYIERIQQQIELTKIKYIIANHAEPDHSSSISALYEVAPQATIVTNSKCKEHLDIMYPSLIAAKWLIVDNQTQLSIGKRTLSFIPTQMVHWPCNMFTYSQFDKALFSNDAFGQHIATSERWVDQHPIDDIIYLVKEYNANILAHLPVLMRKVLSNCNKVKFDFILTAHGVSWRGAALDLVLAEYQRFASLSYESKVTICYDTMYGSTEAAALLIAEGVQQAGARAELVNLNVTSLTTAALHLYDSACFAIGSPSMNSAMMPTISALLCYARGLRLLRNKYGSLFGAFGWAGTPVMNNLVEELVKCGAVVSDVKTQWKFDISNQTKSILVAEGLKLGQFALVKK</sequence>
<feature type="domain" description="Flavodoxin-like" evidence="1">
    <location>
        <begin position="253"/>
        <end position="396"/>
    </location>
</feature>
<dbReference type="InterPro" id="IPR029039">
    <property type="entry name" value="Flavoprotein-like_sf"/>
</dbReference>
<dbReference type="CDD" id="cd07709">
    <property type="entry name" value="flavodiiron_proteins_MBL-fold"/>
    <property type="match status" value="1"/>
</dbReference>
<dbReference type="GO" id="GO:0016491">
    <property type="term" value="F:oxidoreductase activity"/>
    <property type="evidence" value="ECO:0007669"/>
    <property type="project" value="InterPro"/>
</dbReference>
<dbReference type="InterPro" id="IPR001279">
    <property type="entry name" value="Metallo-B-lactamas"/>
</dbReference>
<dbReference type="Pfam" id="PF00258">
    <property type="entry name" value="Flavodoxin_1"/>
    <property type="match status" value="1"/>
</dbReference>
<dbReference type="SUPFAM" id="SSF56281">
    <property type="entry name" value="Metallo-hydrolase/oxidoreductase"/>
    <property type="match status" value="1"/>
</dbReference>
<evidence type="ECO:0000313" key="3">
    <source>
        <dbReference type="EMBL" id="CAL6090042.1"/>
    </source>
</evidence>
<keyword evidence="4" id="KW-1185">Reference proteome</keyword>
<proteinExistence type="predicted"/>
<dbReference type="AlphaFoldDB" id="A0AA86TQH3"/>
<dbReference type="PROSITE" id="PS50902">
    <property type="entry name" value="FLAVODOXIN_LIKE"/>
    <property type="match status" value="1"/>
</dbReference>
<dbReference type="PIRSF" id="PIRSF005243">
    <property type="entry name" value="ROO"/>
    <property type="match status" value="1"/>
</dbReference>
<protein>
    <submittedName>
        <fullName evidence="2">A-type flavoprotein 2</fullName>
    </submittedName>
    <submittedName>
        <fullName evidence="3">A-type_flavoprotein 2</fullName>
    </submittedName>
</protein>
<dbReference type="InterPro" id="IPR036866">
    <property type="entry name" value="RibonucZ/Hydroxyglut_hydro"/>
</dbReference>
<dbReference type="Gene3D" id="3.40.50.360">
    <property type="match status" value="1"/>
</dbReference>
<dbReference type="EMBL" id="CAXDID020000424">
    <property type="protein sequence ID" value="CAL6090042.1"/>
    <property type="molecule type" value="Genomic_DNA"/>
</dbReference>
<gene>
    <name evidence="3" type="ORF">HINF_LOCUS65121</name>
    <name evidence="2" type="ORF">HINF_LOCUS7128</name>
</gene>
<evidence type="ECO:0000259" key="1">
    <source>
        <dbReference type="PROSITE" id="PS50902"/>
    </source>
</evidence>
<evidence type="ECO:0000313" key="2">
    <source>
        <dbReference type="EMBL" id="CAI9919483.1"/>
    </source>
</evidence>
<dbReference type="SMART" id="SM00849">
    <property type="entry name" value="Lactamase_B"/>
    <property type="match status" value="1"/>
</dbReference>
<dbReference type="Proteomes" id="UP001642409">
    <property type="component" value="Unassembled WGS sequence"/>
</dbReference>
<dbReference type="InterPro" id="IPR008254">
    <property type="entry name" value="Flavodoxin/NO_synth"/>
</dbReference>
<dbReference type="PANTHER" id="PTHR43717">
    <property type="entry name" value="ANAEROBIC NITRIC OXIDE REDUCTASE FLAVORUBREDOXIN"/>
    <property type="match status" value="1"/>
</dbReference>
<reference evidence="3 4" key="2">
    <citation type="submission" date="2024-07" db="EMBL/GenBank/DDBJ databases">
        <authorList>
            <person name="Akdeniz Z."/>
        </authorList>
    </citation>
    <scope>NUCLEOTIDE SEQUENCE [LARGE SCALE GENOMIC DNA]</scope>
</reference>
<dbReference type="SUPFAM" id="SSF52218">
    <property type="entry name" value="Flavoproteins"/>
    <property type="match status" value="1"/>
</dbReference>
<dbReference type="GO" id="GO:0009055">
    <property type="term" value="F:electron transfer activity"/>
    <property type="evidence" value="ECO:0007669"/>
    <property type="project" value="InterPro"/>
</dbReference>
<comment type="caution">
    <text evidence="2">The sequence shown here is derived from an EMBL/GenBank/DDBJ whole genome shotgun (WGS) entry which is preliminary data.</text>
</comment>
<dbReference type="GO" id="GO:0046872">
    <property type="term" value="F:metal ion binding"/>
    <property type="evidence" value="ECO:0007669"/>
    <property type="project" value="InterPro"/>
</dbReference>
<dbReference type="InterPro" id="IPR016440">
    <property type="entry name" value="Rubredoxin-O_OxRdtase"/>
</dbReference>
<dbReference type="Gene3D" id="3.60.15.10">
    <property type="entry name" value="Ribonuclease Z/Hydroxyacylglutathione hydrolase-like"/>
    <property type="match status" value="1"/>
</dbReference>